<dbReference type="Gene3D" id="2.70.160.11">
    <property type="entry name" value="Hnrnp arginine n-methyltransferase1"/>
    <property type="match status" value="2"/>
</dbReference>
<accession>A0A267H5J8</accession>
<reference evidence="3 4" key="1">
    <citation type="submission" date="2017-06" db="EMBL/GenBank/DDBJ databases">
        <title>A platform for efficient transgenesis in Macrostomum lignano, a flatworm model organism for stem cell research.</title>
        <authorList>
            <person name="Berezikov E."/>
        </authorList>
    </citation>
    <scope>NUCLEOTIDE SEQUENCE [LARGE SCALE GENOMIC DNA]</scope>
    <source>
        <strain evidence="3">DV1</strain>
        <tissue evidence="3">Whole organism</tissue>
    </source>
</reference>
<dbReference type="Gene3D" id="3.40.50.150">
    <property type="entry name" value="Vaccinia Virus protein VP39"/>
    <property type="match status" value="2"/>
</dbReference>
<dbReference type="Pfam" id="PF06325">
    <property type="entry name" value="PrmA"/>
    <property type="match status" value="1"/>
</dbReference>
<keyword evidence="2" id="KW-0489">Methyltransferase</keyword>
<name>A0A267H5J8_9PLAT</name>
<dbReference type="PANTHER" id="PTHR11006">
    <property type="entry name" value="PROTEIN ARGININE N-METHYLTRANSFERASE"/>
    <property type="match status" value="1"/>
</dbReference>
<dbReference type="STRING" id="282301.A0A267H5J8"/>
<evidence type="ECO:0000313" key="4">
    <source>
        <dbReference type="Proteomes" id="UP000215902"/>
    </source>
</evidence>
<dbReference type="PROSITE" id="PS51678">
    <property type="entry name" value="SAM_MT_PRMT"/>
    <property type="match status" value="1"/>
</dbReference>
<keyword evidence="1 2" id="KW-0949">S-adenosyl-L-methionine</keyword>
<proteinExistence type="predicted"/>
<dbReference type="InterPro" id="IPR025799">
    <property type="entry name" value="Arg_MeTrfase"/>
</dbReference>
<dbReference type="GO" id="GO:0016274">
    <property type="term" value="F:protein-arginine N-methyltransferase activity"/>
    <property type="evidence" value="ECO:0007669"/>
    <property type="project" value="InterPro"/>
</dbReference>
<dbReference type="AlphaFoldDB" id="A0A267H5J8"/>
<dbReference type="FunFam" id="3.40.50.150:FF:000071">
    <property type="entry name" value="Protein arginine N-methyltransferase 7"/>
    <property type="match status" value="1"/>
</dbReference>
<dbReference type="OrthoDB" id="412876at2759"/>
<keyword evidence="2" id="KW-0808">Transferase</keyword>
<evidence type="ECO:0000313" key="3">
    <source>
        <dbReference type="EMBL" id="PAA93570.1"/>
    </source>
</evidence>
<dbReference type="InterPro" id="IPR029063">
    <property type="entry name" value="SAM-dependent_MTases_sf"/>
</dbReference>
<protein>
    <recommendedName>
        <fullName evidence="5">Protein arginine N-methyltransferase</fullName>
    </recommendedName>
</protein>
<feature type="non-terminal residue" evidence="3">
    <location>
        <position position="1"/>
    </location>
</feature>
<dbReference type="EMBL" id="NIVC01000024">
    <property type="protein sequence ID" value="PAA93570.1"/>
    <property type="molecule type" value="Genomic_DNA"/>
</dbReference>
<evidence type="ECO:0008006" key="5">
    <source>
        <dbReference type="Google" id="ProtNLM"/>
    </source>
</evidence>
<organism evidence="3 4">
    <name type="scientific">Macrostomum lignano</name>
    <dbReference type="NCBI Taxonomy" id="282301"/>
    <lineage>
        <taxon>Eukaryota</taxon>
        <taxon>Metazoa</taxon>
        <taxon>Spiralia</taxon>
        <taxon>Lophotrochozoa</taxon>
        <taxon>Platyhelminthes</taxon>
        <taxon>Rhabditophora</taxon>
        <taxon>Macrostomorpha</taxon>
        <taxon>Macrostomida</taxon>
        <taxon>Macrostomidae</taxon>
        <taxon>Macrostomum</taxon>
    </lineage>
</organism>
<dbReference type="Proteomes" id="UP000215902">
    <property type="component" value="Unassembled WGS sequence"/>
</dbReference>
<comment type="caution">
    <text evidence="3">The sequence shown here is derived from an EMBL/GenBank/DDBJ whole genome shotgun (WGS) entry which is preliminary data.</text>
</comment>
<keyword evidence="4" id="KW-1185">Reference proteome</keyword>
<dbReference type="GO" id="GO:0032259">
    <property type="term" value="P:methylation"/>
    <property type="evidence" value="ECO:0007669"/>
    <property type="project" value="UniProtKB-KW"/>
</dbReference>
<dbReference type="CDD" id="cd02440">
    <property type="entry name" value="AdoMet_MTases"/>
    <property type="match status" value="1"/>
</dbReference>
<gene>
    <name evidence="3" type="ORF">BOX15_Mlig031608g1</name>
</gene>
<dbReference type="PANTHER" id="PTHR11006:SF4">
    <property type="entry name" value="PROTEIN ARGININE N-METHYLTRANSFERASE 7"/>
    <property type="match status" value="1"/>
</dbReference>
<sequence length="779" mass="86456">LQLSRNIFQQLRYLSASNSIQSTFSGSRSIKQLLLHSMAEQRQSEQLQFVNRLNPVTGEMEWTLLPVDYDYRQEIACSAYGDMLHDTARNKAYYNALRRAIERMPRPVRVLDIGTGSGLLSMMACRLGADTVTACEAFQPVAECASRVLAANGFLLNNASDSSKPPGRGVRLISKRSTDVNPDTDLADGALANLLVAELFDTELIGEGALQSYQDAAKRLLTPNAVVLPWEGRLRCVLFQSDTLARYHYLQSSPWRRAPGADACPGLSAPLELQLSQLMPGQDFQLLSEPFEVRRFPFGPPDCLANLPESGDDVISVSVPWLESGLETADDAELTVTGCFLWWDLLMDPWPEAELLSTEPAWAAAGGVAQFREHWMQSVHFFPTVRRLYRDQRDSLKLLHWHDGYSNYFDLLPDSAASPAPSAARFCSCGIHQTVNRARLAETQDPSYSSGHVDWIKSVLELCPTDRALATVGDLCILPHLLASAAIDRQPLLCVEPRRRCREAVIESNQLLLSSGRIVAELPKLAELMDGGYGGLILLAEPSFASSLLPWDDLRFWHLAAAGCPATPAPPISIYPNVCRIMAAPMLFDNLHKLRAPVGPDGCEGFDLSEFDRLAEPAAEATWSRLESQPLWEYPGQLLAQPKLLLELRWSEHFLGRHTTDNKESSSSSIQSELCEFFFNNSAANGVALWCDWFAEVVQQVDANEIKRLYPVLYSGLLPVKNPAPDRLGPNHWNRFRRQGVLMLTPGRGSSPIAKDRRRLALTAKYELDSAELAVSVAP</sequence>
<evidence type="ECO:0000256" key="1">
    <source>
        <dbReference type="ARBA" id="ARBA00022691"/>
    </source>
</evidence>
<evidence type="ECO:0000256" key="2">
    <source>
        <dbReference type="PROSITE-ProRule" id="PRU01015"/>
    </source>
</evidence>
<dbReference type="GO" id="GO:0042054">
    <property type="term" value="F:histone methyltransferase activity"/>
    <property type="evidence" value="ECO:0007669"/>
    <property type="project" value="TreeGrafter"/>
</dbReference>
<dbReference type="SUPFAM" id="SSF53335">
    <property type="entry name" value="S-adenosyl-L-methionine-dependent methyltransferases"/>
    <property type="match status" value="1"/>
</dbReference>